<feature type="binding site" evidence="3">
    <location>
        <position position="94"/>
    </location>
    <ligand>
        <name>substrate</name>
    </ligand>
</feature>
<dbReference type="OrthoDB" id="341532at2157"/>
<feature type="binding site" evidence="3">
    <location>
        <position position="112"/>
    </location>
    <ligand>
        <name>substrate</name>
    </ligand>
</feature>
<dbReference type="GO" id="GO:0019853">
    <property type="term" value="P:L-ascorbic acid biosynthetic process"/>
    <property type="evidence" value="ECO:0007669"/>
    <property type="project" value="TreeGrafter"/>
</dbReference>
<keyword evidence="3" id="KW-0479">Metal-binding</keyword>
<dbReference type="GO" id="GO:0005509">
    <property type="term" value="F:calcium ion binding"/>
    <property type="evidence" value="ECO:0007669"/>
    <property type="project" value="TreeGrafter"/>
</dbReference>
<comment type="cofactor">
    <cofactor evidence="3">
        <name>Zn(2+)</name>
        <dbReference type="ChEBI" id="CHEBI:29105"/>
    </cofactor>
    <text evidence="3">Binds 1 divalent metal cation per subunit.</text>
</comment>
<dbReference type="AlphaFoldDB" id="A0A0U3GQA1"/>
<dbReference type="GO" id="GO:0004341">
    <property type="term" value="F:gluconolactonase activity"/>
    <property type="evidence" value="ECO:0007669"/>
    <property type="project" value="TreeGrafter"/>
</dbReference>
<dbReference type="Gene3D" id="2.120.10.30">
    <property type="entry name" value="TolB, C-terminal domain"/>
    <property type="match status" value="1"/>
</dbReference>
<comment type="similarity">
    <text evidence="1">Belongs to the SMP-30/CGR1 family.</text>
</comment>
<name>A0A0U3GQA1_9CREN</name>
<dbReference type="OMA" id="KKPAMCA"/>
<feature type="active site" description="Proton donor/acceptor" evidence="2">
    <location>
        <position position="190"/>
    </location>
</feature>
<feature type="binding site" evidence="3">
    <location>
        <position position="92"/>
    </location>
    <ligand>
        <name>substrate</name>
    </ligand>
</feature>
<evidence type="ECO:0000256" key="1">
    <source>
        <dbReference type="ARBA" id="ARBA00008853"/>
    </source>
</evidence>
<evidence type="ECO:0000313" key="5">
    <source>
        <dbReference type="EMBL" id="ALU30190.1"/>
    </source>
</evidence>
<dbReference type="GeneID" id="14552165"/>
<dbReference type="EMBL" id="CP013694">
    <property type="protein sequence ID" value="ALU30190.1"/>
    <property type="molecule type" value="Genomic_DNA"/>
</dbReference>
<evidence type="ECO:0000313" key="8">
    <source>
        <dbReference type="Proteomes" id="UP000065473"/>
    </source>
</evidence>
<dbReference type="InterPro" id="IPR011042">
    <property type="entry name" value="6-blade_b-propeller_TolB-like"/>
</dbReference>
<accession>A0A0U3GQA1</accession>
<evidence type="ECO:0000259" key="4">
    <source>
        <dbReference type="Pfam" id="PF08450"/>
    </source>
</evidence>
<feature type="binding site" evidence="3">
    <location>
        <position position="140"/>
    </location>
    <ligand>
        <name>a divalent metal cation</name>
        <dbReference type="ChEBI" id="CHEBI:60240"/>
    </ligand>
</feature>
<dbReference type="RefSeq" id="WP_011278486.1">
    <property type="nucleotide sequence ID" value="NZ_BHWZ01000004.1"/>
</dbReference>
<organism evidence="6 7">
    <name type="scientific">Sulfolobus acidocaldarius</name>
    <dbReference type="NCBI Taxonomy" id="2285"/>
    <lineage>
        <taxon>Archaea</taxon>
        <taxon>Thermoproteota</taxon>
        <taxon>Thermoprotei</taxon>
        <taxon>Sulfolobales</taxon>
        <taxon>Sulfolobaceae</taxon>
        <taxon>Sulfolobus</taxon>
    </lineage>
</organism>
<reference evidence="7 8" key="1">
    <citation type="submission" date="2015-12" db="EMBL/GenBank/DDBJ databases">
        <title>A stable core within a dynamic pangenome in Sulfolobus acidocaldarius.</title>
        <authorList>
            <person name="Anderson R."/>
            <person name="Kouris A."/>
            <person name="Seward C."/>
            <person name="Campbell K."/>
            <person name="Whitaker R."/>
        </authorList>
    </citation>
    <scope>NUCLEOTIDE SEQUENCE [LARGE SCALE GENOMIC DNA]</scope>
    <source>
        <strain evidence="5 8">GG12-C01-09</strain>
        <strain evidence="6 7">NG05B_CO5_07</strain>
    </source>
</reference>
<sequence length="275" mass="31516">MIRIFNQKGKLYEGPIWAYNSLYFVDIPKGELHNLKEDGTHWAVKFPTYVSSLQPTKRGGIIVTAGNGFYLVKDKDQISLLYEVKDWDSRNRFNDGKCDQMGRYWIGTMNLEEKYPTGGLFVLDLDMKFRRVLTDVTISNGLAWSLDNKYLYYIDSPTRKIFKFKFDLERGDISQREVLIDLKEYEGVPDGMTIDSEGNLWVALYGGGAVLRIDVEKRKVIQELRLPAPRVTSVIFGGSNMDTLFITTANDHPDGGFVYSERVDVKGVETYYCGF</sequence>
<feature type="domain" description="SMP-30/Gluconolactonase/LRE-like region" evidence="4">
    <location>
        <begin position="13"/>
        <end position="250"/>
    </location>
</feature>
<dbReference type="EMBL" id="CP013695">
    <property type="protein sequence ID" value="ALU30905.1"/>
    <property type="molecule type" value="Genomic_DNA"/>
</dbReference>
<keyword evidence="3" id="KW-0862">Zinc</keyword>
<feature type="binding site" evidence="3">
    <location>
        <position position="190"/>
    </location>
    <ligand>
        <name>a divalent metal cation</name>
        <dbReference type="ChEBI" id="CHEBI:60240"/>
    </ligand>
</feature>
<dbReference type="SMR" id="A0A0U3GQA1"/>
<dbReference type="Pfam" id="PF08450">
    <property type="entry name" value="SGL"/>
    <property type="match status" value="1"/>
</dbReference>
<dbReference type="PRINTS" id="PR01790">
    <property type="entry name" value="SMP30FAMILY"/>
</dbReference>
<dbReference type="STRING" id="1435377.SUSAZ_07930"/>
<dbReference type="SUPFAM" id="SSF63829">
    <property type="entry name" value="Calcium-dependent phosphotriesterase"/>
    <property type="match status" value="1"/>
</dbReference>
<dbReference type="PANTHER" id="PTHR10907:SF47">
    <property type="entry name" value="REGUCALCIN"/>
    <property type="match status" value="1"/>
</dbReference>
<protein>
    <recommendedName>
        <fullName evidence="4">SMP-30/Gluconolactonase/LRE-like region domain-containing protein</fullName>
    </recommendedName>
</protein>
<dbReference type="PANTHER" id="PTHR10907">
    <property type="entry name" value="REGUCALCIN"/>
    <property type="match status" value="1"/>
</dbReference>
<dbReference type="InterPro" id="IPR005511">
    <property type="entry name" value="SMP-30"/>
</dbReference>
<evidence type="ECO:0000256" key="2">
    <source>
        <dbReference type="PIRSR" id="PIRSR605511-1"/>
    </source>
</evidence>
<evidence type="ECO:0000256" key="3">
    <source>
        <dbReference type="PIRSR" id="PIRSR605511-2"/>
    </source>
</evidence>
<dbReference type="Proteomes" id="UP000060043">
    <property type="component" value="Chromosome"/>
</dbReference>
<feature type="binding site" evidence="3">
    <location>
        <position position="13"/>
    </location>
    <ligand>
        <name>a divalent metal cation</name>
        <dbReference type="ChEBI" id="CHEBI:60240"/>
    </ligand>
</feature>
<proteinExistence type="inferred from homology"/>
<gene>
    <name evidence="5" type="ORF">ATY89_09750</name>
    <name evidence="6" type="ORF">ATZ20_01305</name>
</gene>
<evidence type="ECO:0000313" key="6">
    <source>
        <dbReference type="EMBL" id="ALU30905.1"/>
    </source>
</evidence>
<evidence type="ECO:0000313" key="7">
    <source>
        <dbReference type="Proteomes" id="UP000060043"/>
    </source>
</evidence>
<dbReference type="Proteomes" id="UP000065473">
    <property type="component" value="Chromosome"/>
</dbReference>
<dbReference type="InterPro" id="IPR013658">
    <property type="entry name" value="SGL"/>
</dbReference>